<gene>
    <name evidence="3" type="ORF">ACFPME_07645</name>
</gene>
<feature type="domain" description="DUF218" evidence="2">
    <location>
        <begin position="101"/>
        <end position="259"/>
    </location>
</feature>
<dbReference type="CDD" id="cd06259">
    <property type="entry name" value="YdcF-like"/>
    <property type="match status" value="1"/>
</dbReference>
<dbReference type="PANTHER" id="PTHR30336:SF4">
    <property type="entry name" value="ENVELOPE BIOGENESIS FACTOR ELYC"/>
    <property type="match status" value="1"/>
</dbReference>
<organism evidence="3 4">
    <name type="scientific">Rhodanobacter umsongensis</name>
    <dbReference type="NCBI Taxonomy" id="633153"/>
    <lineage>
        <taxon>Bacteria</taxon>
        <taxon>Pseudomonadati</taxon>
        <taxon>Pseudomonadota</taxon>
        <taxon>Gammaproteobacteria</taxon>
        <taxon>Lysobacterales</taxon>
        <taxon>Rhodanobacteraceae</taxon>
        <taxon>Rhodanobacter</taxon>
    </lineage>
</organism>
<evidence type="ECO:0000256" key="1">
    <source>
        <dbReference type="SAM" id="Phobius"/>
    </source>
</evidence>
<sequence>MQDTDEILGVRQPCVDIDETDQAFAQAIWPARSAGRDRRPWRGHHRLMRRFATWHRHAWVLLAVVALLLAVCSTPAFAQWLRRGLTDPYPAQPAAGYPRTDAIVVLGGGWMPDAEDVLDNPSADDAHTRLGFGRRLYVAGRAPVVLLSGGDGEAQRMAARLALQGLPPARLWIEGRSRDTHENAVYSAQMLRRAGARRILLVTSAIHMGRAAASFRKQGVEVIPAPAMPLPHRDRPTRFWRGRAIALLRSANYLHEYLGQWIYRLRGWS</sequence>
<reference evidence="4" key="1">
    <citation type="journal article" date="2019" name="Int. J. Syst. Evol. Microbiol.">
        <title>The Global Catalogue of Microorganisms (GCM) 10K type strain sequencing project: providing services to taxonomists for standard genome sequencing and annotation.</title>
        <authorList>
            <consortium name="The Broad Institute Genomics Platform"/>
            <consortium name="The Broad Institute Genome Sequencing Center for Infectious Disease"/>
            <person name="Wu L."/>
            <person name="Ma J."/>
        </authorList>
    </citation>
    <scope>NUCLEOTIDE SEQUENCE [LARGE SCALE GENOMIC DNA]</scope>
    <source>
        <strain evidence="4">JCM 17130</strain>
    </source>
</reference>
<dbReference type="EMBL" id="JBHSMK010000004">
    <property type="protein sequence ID" value="MFC5436427.1"/>
    <property type="molecule type" value="Genomic_DNA"/>
</dbReference>
<keyword evidence="1" id="KW-0812">Transmembrane</keyword>
<evidence type="ECO:0000259" key="2">
    <source>
        <dbReference type="Pfam" id="PF02698"/>
    </source>
</evidence>
<dbReference type="InterPro" id="IPR003848">
    <property type="entry name" value="DUF218"/>
</dbReference>
<proteinExistence type="predicted"/>
<keyword evidence="1" id="KW-0472">Membrane</keyword>
<dbReference type="Gene3D" id="3.40.50.620">
    <property type="entry name" value="HUPs"/>
    <property type="match status" value="1"/>
</dbReference>
<dbReference type="Proteomes" id="UP001596013">
    <property type="component" value="Unassembled WGS sequence"/>
</dbReference>
<keyword evidence="1" id="KW-1133">Transmembrane helix</keyword>
<dbReference type="PANTHER" id="PTHR30336">
    <property type="entry name" value="INNER MEMBRANE PROTEIN, PROBABLE PERMEASE"/>
    <property type="match status" value="1"/>
</dbReference>
<dbReference type="Pfam" id="PF02698">
    <property type="entry name" value="DUF218"/>
    <property type="match status" value="1"/>
</dbReference>
<keyword evidence="4" id="KW-1185">Reference proteome</keyword>
<accession>A0ABW0JK62</accession>
<dbReference type="InterPro" id="IPR051599">
    <property type="entry name" value="Cell_Envelope_Assoc"/>
</dbReference>
<feature type="transmembrane region" description="Helical" evidence="1">
    <location>
        <begin position="58"/>
        <end position="81"/>
    </location>
</feature>
<evidence type="ECO:0000313" key="4">
    <source>
        <dbReference type="Proteomes" id="UP001596013"/>
    </source>
</evidence>
<dbReference type="InterPro" id="IPR014729">
    <property type="entry name" value="Rossmann-like_a/b/a_fold"/>
</dbReference>
<name>A0ABW0JK62_9GAMM</name>
<evidence type="ECO:0000313" key="3">
    <source>
        <dbReference type="EMBL" id="MFC5436427.1"/>
    </source>
</evidence>
<comment type="caution">
    <text evidence="3">The sequence shown here is derived from an EMBL/GenBank/DDBJ whole genome shotgun (WGS) entry which is preliminary data.</text>
</comment>
<protein>
    <submittedName>
        <fullName evidence="3">YdcF family protein</fullName>
    </submittedName>
</protein>